<name>A0A1X1Y1J1_9MYCO</name>
<comment type="caution">
    <text evidence="1">The sequence shown here is derived from an EMBL/GenBank/DDBJ whole genome shotgun (WGS) entry which is preliminary data.</text>
</comment>
<protein>
    <submittedName>
        <fullName evidence="1">Uncharacterized protein</fullName>
    </submittedName>
</protein>
<proteinExistence type="predicted"/>
<evidence type="ECO:0000313" key="1">
    <source>
        <dbReference type="EMBL" id="ORW04860.1"/>
    </source>
</evidence>
<organism evidence="1 2">
    <name type="scientific">Mycobacterium kyorinense</name>
    <dbReference type="NCBI Taxonomy" id="487514"/>
    <lineage>
        <taxon>Bacteria</taxon>
        <taxon>Bacillati</taxon>
        <taxon>Actinomycetota</taxon>
        <taxon>Actinomycetes</taxon>
        <taxon>Mycobacteriales</taxon>
        <taxon>Mycobacteriaceae</taxon>
        <taxon>Mycobacterium</taxon>
    </lineage>
</organism>
<accession>A0A1X1Y1J1</accession>
<gene>
    <name evidence="1" type="ORF">AWC14_02370</name>
</gene>
<evidence type="ECO:0000313" key="2">
    <source>
        <dbReference type="Proteomes" id="UP000193487"/>
    </source>
</evidence>
<dbReference type="AlphaFoldDB" id="A0A1X1Y1J1"/>
<keyword evidence="2" id="KW-1185">Reference proteome</keyword>
<reference evidence="1 2" key="1">
    <citation type="submission" date="2016-01" db="EMBL/GenBank/DDBJ databases">
        <title>The new phylogeny of the genus Mycobacterium.</title>
        <authorList>
            <person name="Tarcisio F."/>
            <person name="Conor M."/>
            <person name="Antonella G."/>
            <person name="Elisabetta G."/>
            <person name="Giulia F.S."/>
            <person name="Sara T."/>
            <person name="Anna F."/>
            <person name="Clotilde B."/>
            <person name="Roberto B."/>
            <person name="Veronica D.S."/>
            <person name="Fabio R."/>
            <person name="Monica P."/>
            <person name="Olivier J."/>
            <person name="Enrico T."/>
            <person name="Nicola S."/>
        </authorList>
    </citation>
    <scope>NUCLEOTIDE SEQUENCE [LARGE SCALE GENOMIC DNA]</scope>
    <source>
        <strain evidence="1 2">DSM 45166</strain>
    </source>
</reference>
<dbReference type="EMBL" id="LQPE01000097">
    <property type="protein sequence ID" value="ORW04860.1"/>
    <property type="molecule type" value="Genomic_DNA"/>
</dbReference>
<dbReference type="Proteomes" id="UP000193487">
    <property type="component" value="Unassembled WGS sequence"/>
</dbReference>
<sequence length="69" mass="7658">MFVSHVVPCCSGEFDVEVDDYQQAIAAASGEVEIRNDPEFGVVYTGDGDRVYEKPCRKNGMSDGWHTRS</sequence>